<evidence type="ECO:0000313" key="1">
    <source>
        <dbReference type="EMBL" id="PRC93928.1"/>
    </source>
</evidence>
<accession>A0A2S9H1T8</accession>
<keyword evidence="2" id="KW-1185">Reference proteome</keyword>
<reference evidence="1 2" key="1">
    <citation type="submission" date="2018-02" db="EMBL/GenBank/DDBJ databases">
        <title>Solimicrobium silvestre gen. nov., sp. nov., isolated from alpine forest soil.</title>
        <authorList>
            <person name="Margesin R."/>
            <person name="Albuquerque L."/>
            <person name="Zhang D.-C."/>
            <person name="Froufe H.J.C."/>
            <person name="Severino R."/>
            <person name="Roxo I."/>
            <person name="Egas C."/>
            <person name="Da Costa M.S."/>
        </authorList>
    </citation>
    <scope>NUCLEOTIDE SEQUENCE [LARGE SCALE GENOMIC DNA]</scope>
    <source>
        <strain evidence="1 2">S20-91</strain>
    </source>
</reference>
<sequence>MCQRGVLGDGGCSLRGDPTGRTHGLCIVDSFDLQTSGIVDVLRDIAVAVDLGIFAAQRVVEIPGGDAGGVGTGAQASIGIVVV</sequence>
<proteinExistence type="predicted"/>
<name>A0A2S9H1T8_9BURK</name>
<dbReference type="AlphaFoldDB" id="A0A2S9H1T8"/>
<gene>
    <name evidence="1" type="ORF">S2091_1537</name>
</gene>
<protein>
    <submittedName>
        <fullName evidence="1">Uncharacterized protein</fullName>
    </submittedName>
</protein>
<dbReference type="Proteomes" id="UP000237839">
    <property type="component" value="Unassembled WGS sequence"/>
</dbReference>
<evidence type="ECO:0000313" key="2">
    <source>
        <dbReference type="Proteomes" id="UP000237839"/>
    </source>
</evidence>
<comment type="caution">
    <text evidence="1">The sequence shown here is derived from an EMBL/GenBank/DDBJ whole genome shotgun (WGS) entry which is preliminary data.</text>
</comment>
<organism evidence="1 2">
    <name type="scientific">Solimicrobium silvestre</name>
    <dbReference type="NCBI Taxonomy" id="2099400"/>
    <lineage>
        <taxon>Bacteria</taxon>
        <taxon>Pseudomonadati</taxon>
        <taxon>Pseudomonadota</taxon>
        <taxon>Betaproteobacteria</taxon>
        <taxon>Burkholderiales</taxon>
        <taxon>Oxalobacteraceae</taxon>
        <taxon>Solimicrobium</taxon>
    </lineage>
</organism>
<dbReference type="EMBL" id="PUGF01000005">
    <property type="protein sequence ID" value="PRC93928.1"/>
    <property type="molecule type" value="Genomic_DNA"/>
</dbReference>